<proteinExistence type="predicted"/>
<accession>A0ACB9S437</accession>
<dbReference type="EMBL" id="CM042881">
    <property type="protein sequence ID" value="KAI4386053.1"/>
    <property type="molecule type" value="Genomic_DNA"/>
</dbReference>
<evidence type="ECO:0000313" key="1">
    <source>
        <dbReference type="EMBL" id="KAI4386053.1"/>
    </source>
</evidence>
<gene>
    <name evidence="1" type="ORF">MLD38_004022</name>
</gene>
<evidence type="ECO:0000313" key="2">
    <source>
        <dbReference type="Proteomes" id="UP001057402"/>
    </source>
</evidence>
<sequence length="160" mass="18141">MASHKNYRFFDVDAGVYPAATRHDHPALEFNESDIYDSSAPSSLNRPRKPVAKRAEDPRREQIRCKVTSPSSLPVNIPDWSKILQGEEYRRKGGGDEDYLDDDDDEGDGEGRDWIPPHEFLARARIGSSFSVHEGAGRTLKGRDLRRVRNAIWAKTGFQD</sequence>
<organism evidence="1 2">
    <name type="scientific">Melastoma candidum</name>
    <dbReference type="NCBI Taxonomy" id="119954"/>
    <lineage>
        <taxon>Eukaryota</taxon>
        <taxon>Viridiplantae</taxon>
        <taxon>Streptophyta</taxon>
        <taxon>Embryophyta</taxon>
        <taxon>Tracheophyta</taxon>
        <taxon>Spermatophyta</taxon>
        <taxon>Magnoliopsida</taxon>
        <taxon>eudicotyledons</taxon>
        <taxon>Gunneridae</taxon>
        <taxon>Pentapetalae</taxon>
        <taxon>rosids</taxon>
        <taxon>malvids</taxon>
        <taxon>Myrtales</taxon>
        <taxon>Melastomataceae</taxon>
        <taxon>Melastomatoideae</taxon>
        <taxon>Melastomateae</taxon>
        <taxon>Melastoma</taxon>
    </lineage>
</organism>
<reference evidence="2" key="1">
    <citation type="journal article" date="2023" name="Front. Plant Sci.">
        <title>Chromosomal-level genome assembly of Melastoma candidum provides insights into trichome evolution.</title>
        <authorList>
            <person name="Zhong Y."/>
            <person name="Wu W."/>
            <person name="Sun C."/>
            <person name="Zou P."/>
            <person name="Liu Y."/>
            <person name="Dai S."/>
            <person name="Zhou R."/>
        </authorList>
    </citation>
    <scope>NUCLEOTIDE SEQUENCE [LARGE SCALE GENOMIC DNA]</scope>
</reference>
<protein>
    <submittedName>
        <fullName evidence="1">Uncharacterized protein</fullName>
    </submittedName>
</protein>
<comment type="caution">
    <text evidence="1">The sequence shown here is derived from an EMBL/GenBank/DDBJ whole genome shotgun (WGS) entry which is preliminary data.</text>
</comment>
<name>A0ACB9S437_9MYRT</name>
<keyword evidence="2" id="KW-1185">Reference proteome</keyword>
<dbReference type="Proteomes" id="UP001057402">
    <property type="component" value="Chromosome 2"/>
</dbReference>